<evidence type="ECO:0000256" key="2">
    <source>
        <dbReference type="ARBA" id="ARBA00008497"/>
    </source>
</evidence>
<evidence type="ECO:0000256" key="6">
    <source>
        <dbReference type="ARBA" id="ARBA00023065"/>
    </source>
</evidence>
<dbReference type="EMBL" id="SWJQ01000212">
    <property type="protein sequence ID" value="TRZ18700.1"/>
    <property type="molecule type" value="Genomic_DNA"/>
</dbReference>
<keyword evidence="8" id="KW-0407">Ion channel</keyword>
<dbReference type="PANTHER" id="PTHR32261">
    <property type="entry name" value="CALCIUM HOMEOSTASIS MODULATOR PROTEIN"/>
    <property type="match status" value="1"/>
</dbReference>
<feature type="region of interest" description="Disordered" evidence="9">
    <location>
        <begin position="299"/>
        <end position="324"/>
    </location>
</feature>
<keyword evidence="3" id="KW-0813">Transport</keyword>
<dbReference type="OrthoDB" id="5962981at2759"/>
<sequence length="378" mass="42778">EDALLTFAPFELQERSDFDLGDIKWDSVTFKYRLSTLALQYFGWQEFALLKVRGGRKMEGFQVILDFCARHQTILGCSIISLLTAASEYIFSSVVFKCPCNSKNMLYGASFLIAPAFVLFVLGFMVNASTWHLLTGTCSAEKHREYSPWGTSACFCQVLLPMIAKASVAPLTWMAVALLGADFYECAASGSILIEYFYCKNNGTGCRNQLLKVPCDEELSANFTTERLSLHAQSQFWAPQDKKDKELLERAQQKGHRGDLGLEHPSYEETLQELGLFSPEQRRLREDLLNSSQRWVARGGGQTLSSGAQQEEEEQLPQSKSQEVSLQHEKNFFTLRMAEHWLRLPREVLESPSLSTIQTHLDVFLFHLLQVTLPCLEG</sequence>
<evidence type="ECO:0000256" key="4">
    <source>
        <dbReference type="ARBA" id="ARBA00022692"/>
    </source>
</evidence>
<dbReference type="Proteomes" id="UP000796761">
    <property type="component" value="Unassembled WGS sequence"/>
</dbReference>
<accession>A0A8K1GJH7</accession>
<evidence type="ECO:0000313" key="11">
    <source>
        <dbReference type="EMBL" id="TRZ18700.1"/>
    </source>
</evidence>
<dbReference type="Pfam" id="PF14798">
    <property type="entry name" value="Ca_hom_mod"/>
    <property type="match status" value="1"/>
</dbReference>
<keyword evidence="7 10" id="KW-0472">Membrane</keyword>
<evidence type="ECO:0000256" key="1">
    <source>
        <dbReference type="ARBA" id="ARBA00004141"/>
    </source>
</evidence>
<dbReference type="GO" id="GO:1904669">
    <property type="term" value="P:ATP export"/>
    <property type="evidence" value="ECO:0007669"/>
    <property type="project" value="UniProtKB-ARBA"/>
</dbReference>
<keyword evidence="5 10" id="KW-1133">Transmembrane helix</keyword>
<dbReference type="GO" id="GO:0005886">
    <property type="term" value="C:plasma membrane"/>
    <property type="evidence" value="ECO:0007669"/>
    <property type="project" value="TreeGrafter"/>
</dbReference>
<evidence type="ECO:0000256" key="9">
    <source>
        <dbReference type="SAM" id="MobiDB-lite"/>
    </source>
</evidence>
<evidence type="ECO:0000313" key="12">
    <source>
        <dbReference type="Proteomes" id="UP000796761"/>
    </source>
</evidence>
<evidence type="ECO:0000256" key="7">
    <source>
        <dbReference type="ARBA" id="ARBA00023136"/>
    </source>
</evidence>
<proteinExistence type="inferred from homology"/>
<evidence type="ECO:0000256" key="5">
    <source>
        <dbReference type="ARBA" id="ARBA00022989"/>
    </source>
</evidence>
<evidence type="ECO:0000256" key="3">
    <source>
        <dbReference type="ARBA" id="ARBA00022448"/>
    </source>
</evidence>
<dbReference type="GO" id="GO:0005261">
    <property type="term" value="F:monoatomic cation channel activity"/>
    <property type="evidence" value="ECO:0007669"/>
    <property type="project" value="TreeGrafter"/>
</dbReference>
<dbReference type="AlphaFoldDB" id="A0A8K1GJH7"/>
<comment type="subcellular location">
    <subcellularLocation>
        <location evidence="1">Membrane</location>
        <topology evidence="1">Multi-pass membrane protein</topology>
    </subcellularLocation>
</comment>
<name>A0A8K1GJH7_9PASS</name>
<feature type="non-terminal residue" evidence="11">
    <location>
        <position position="1"/>
    </location>
</feature>
<reference evidence="11" key="1">
    <citation type="submission" date="2019-04" db="EMBL/GenBank/DDBJ databases">
        <title>Genome assembly of Zosterops borbonicus 15179.</title>
        <authorList>
            <person name="Leroy T."/>
            <person name="Anselmetti Y."/>
            <person name="Tilak M.-K."/>
            <person name="Nabholz B."/>
        </authorList>
    </citation>
    <scope>NUCLEOTIDE SEQUENCE</scope>
    <source>
        <strain evidence="11">HGM_15179</strain>
        <tissue evidence="11">Muscle</tissue>
    </source>
</reference>
<dbReference type="InterPro" id="IPR029569">
    <property type="entry name" value="CALHM"/>
</dbReference>
<keyword evidence="12" id="KW-1185">Reference proteome</keyword>
<comment type="caution">
    <text evidence="11">The sequence shown here is derived from an EMBL/GenBank/DDBJ whole genome shotgun (WGS) entry which is preliminary data.</text>
</comment>
<keyword evidence="4 10" id="KW-0812">Transmembrane</keyword>
<protein>
    <submittedName>
        <fullName evidence="11">Uncharacterized protein</fullName>
    </submittedName>
</protein>
<keyword evidence="6" id="KW-0406">Ion transport</keyword>
<feature type="transmembrane region" description="Helical" evidence="10">
    <location>
        <begin position="106"/>
        <end position="126"/>
    </location>
</feature>
<evidence type="ECO:0000256" key="10">
    <source>
        <dbReference type="SAM" id="Phobius"/>
    </source>
</evidence>
<dbReference type="PANTHER" id="PTHR32261:SF4">
    <property type="entry name" value="CALCIUM HOMEOSTASIS MODULATOR PROTEIN 6"/>
    <property type="match status" value="1"/>
</dbReference>
<comment type="similarity">
    <text evidence="2">Belongs to the CALHM family.</text>
</comment>
<organism evidence="11 12">
    <name type="scientific">Zosterops borbonicus</name>
    <dbReference type="NCBI Taxonomy" id="364589"/>
    <lineage>
        <taxon>Eukaryota</taxon>
        <taxon>Metazoa</taxon>
        <taxon>Chordata</taxon>
        <taxon>Craniata</taxon>
        <taxon>Vertebrata</taxon>
        <taxon>Euteleostomi</taxon>
        <taxon>Archelosauria</taxon>
        <taxon>Archosauria</taxon>
        <taxon>Dinosauria</taxon>
        <taxon>Saurischia</taxon>
        <taxon>Theropoda</taxon>
        <taxon>Coelurosauria</taxon>
        <taxon>Aves</taxon>
        <taxon>Neognathae</taxon>
        <taxon>Neoaves</taxon>
        <taxon>Telluraves</taxon>
        <taxon>Australaves</taxon>
        <taxon>Passeriformes</taxon>
        <taxon>Sylvioidea</taxon>
        <taxon>Zosteropidae</taxon>
        <taxon>Zosterops</taxon>
    </lineage>
</organism>
<gene>
    <name evidence="11" type="ORF">HGM15179_008383</name>
</gene>
<evidence type="ECO:0000256" key="8">
    <source>
        <dbReference type="ARBA" id="ARBA00023303"/>
    </source>
</evidence>